<organism evidence="1 2">
    <name type="scientific">Rangifer tarandus platyrhynchus</name>
    <name type="common">Svalbard reindeer</name>
    <dbReference type="NCBI Taxonomy" id="3082113"/>
    <lineage>
        <taxon>Eukaryota</taxon>
        <taxon>Metazoa</taxon>
        <taxon>Chordata</taxon>
        <taxon>Craniata</taxon>
        <taxon>Vertebrata</taxon>
        <taxon>Euteleostomi</taxon>
        <taxon>Mammalia</taxon>
        <taxon>Eutheria</taxon>
        <taxon>Laurasiatheria</taxon>
        <taxon>Artiodactyla</taxon>
        <taxon>Ruminantia</taxon>
        <taxon>Pecora</taxon>
        <taxon>Cervidae</taxon>
        <taxon>Odocoileinae</taxon>
        <taxon>Rangifer</taxon>
    </lineage>
</organism>
<reference evidence="1" key="1">
    <citation type="submission" date="2023-04" db="EMBL/GenBank/DDBJ databases">
        <authorList>
            <consortium name="ELIXIR-Norway"/>
        </authorList>
    </citation>
    <scope>NUCLEOTIDE SEQUENCE [LARGE SCALE GENOMIC DNA]</scope>
</reference>
<protein>
    <submittedName>
        <fullName evidence="1">Uncharacterized protein</fullName>
    </submittedName>
</protein>
<name>A0ABN8Z429_RANTA</name>
<accession>A0ABN8Z429</accession>
<dbReference type="Proteomes" id="UP001176941">
    <property type="component" value="Chromosome 26"/>
</dbReference>
<proteinExistence type="predicted"/>
<dbReference type="EMBL" id="OX459962">
    <property type="protein sequence ID" value="CAI9166906.1"/>
    <property type="molecule type" value="Genomic_DNA"/>
</dbReference>
<keyword evidence="2" id="KW-1185">Reference proteome</keyword>
<evidence type="ECO:0000313" key="1">
    <source>
        <dbReference type="EMBL" id="CAI9166906.1"/>
    </source>
</evidence>
<evidence type="ECO:0000313" key="2">
    <source>
        <dbReference type="Proteomes" id="UP001176941"/>
    </source>
</evidence>
<sequence length="161" mass="18490">MRFKSTFTSPRVELQTSSTEAIVKGHPKMEFGRGNQHLTTKEKCLIQLESPLPQLDRCRIEKEGDRGMAFSEGGQETFRTGFSGLALIGLQLRNWKSTNYLLASRKWIVFSQVFLQTPDYQELNSVIHALPHTEKSEHPLGKQRQHFAQLCIVIFFRTQVP</sequence>
<gene>
    <name evidence="1" type="ORF">MRATA1EN1_LOCUS15868</name>
</gene>